<reference evidence="2" key="1">
    <citation type="submission" date="2021-01" db="EMBL/GenBank/DDBJ databases">
        <authorList>
            <consortium name="Genoscope - CEA"/>
            <person name="William W."/>
        </authorList>
    </citation>
    <scope>NUCLEOTIDE SEQUENCE</scope>
</reference>
<dbReference type="Pfam" id="PF00326">
    <property type="entry name" value="Peptidase_S9"/>
    <property type="match status" value="1"/>
</dbReference>
<evidence type="ECO:0000259" key="1">
    <source>
        <dbReference type="Pfam" id="PF00326"/>
    </source>
</evidence>
<dbReference type="Proteomes" id="UP000692954">
    <property type="component" value="Unassembled WGS sequence"/>
</dbReference>
<keyword evidence="3" id="KW-1185">Reference proteome</keyword>
<gene>
    <name evidence="2" type="ORF">PSON_ATCC_30995.1.T1710017</name>
</gene>
<proteinExistence type="predicted"/>
<dbReference type="GO" id="GO:0008236">
    <property type="term" value="F:serine-type peptidase activity"/>
    <property type="evidence" value="ECO:0007669"/>
    <property type="project" value="InterPro"/>
</dbReference>
<accession>A0A8S1RIQ6</accession>
<dbReference type="EMBL" id="CAJJDN010000171">
    <property type="protein sequence ID" value="CAD8126839.1"/>
    <property type="molecule type" value="Genomic_DNA"/>
</dbReference>
<sequence length="255" mass="29914">MFSAPNPMYSNKDYLNCIDYAKIHYGGKHVRDAPYLIMEHPFCNSDVYLIYFHAKDEDINYAQQFIYEIQQYCKFNAIISEYPGYGIYQNVNAHDQIVEQDAIQLFDHIQDKYKLKNNQIIVFGRSIGTGPAFYINSLRQSRAVIVLSPFTSIKDVAKQKTFEWIANLIPQKFDNLQRAQFAKSPMLLIHGAQDDIIDKSHTETLFDQLPNKVKIKSQIKIRPDMTHNDFIFEHDIITPIQQFFPDLSIPQRFRY</sequence>
<dbReference type="GO" id="GO:0006508">
    <property type="term" value="P:proteolysis"/>
    <property type="evidence" value="ECO:0007669"/>
    <property type="project" value="InterPro"/>
</dbReference>
<organism evidence="2 3">
    <name type="scientific">Paramecium sonneborni</name>
    <dbReference type="NCBI Taxonomy" id="65129"/>
    <lineage>
        <taxon>Eukaryota</taxon>
        <taxon>Sar</taxon>
        <taxon>Alveolata</taxon>
        <taxon>Ciliophora</taxon>
        <taxon>Intramacronucleata</taxon>
        <taxon>Oligohymenophorea</taxon>
        <taxon>Peniculida</taxon>
        <taxon>Parameciidae</taxon>
        <taxon>Paramecium</taxon>
    </lineage>
</organism>
<evidence type="ECO:0000313" key="3">
    <source>
        <dbReference type="Proteomes" id="UP000692954"/>
    </source>
</evidence>
<feature type="domain" description="Peptidase S9 prolyl oligopeptidase catalytic" evidence="1">
    <location>
        <begin position="100"/>
        <end position="227"/>
    </location>
</feature>
<dbReference type="AlphaFoldDB" id="A0A8S1RIQ6"/>
<dbReference type="OrthoDB" id="10249433at2759"/>
<evidence type="ECO:0000313" key="2">
    <source>
        <dbReference type="EMBL" id="CAD8126839.1"/>
    </source>
</evidence>
<dbReference type="PANTHER" id="PTHR12277">
    <property type="entry name" value="ALPHA/BETA HYDROLASE DOMAIN-CONTAINING PROTEIN"/>
    <property type="match status" value="1"/>
</dbReference>
<name>A0A8S1RIQ6_9CILI</name>
<dbReference type="PANTHER" id="PTHR12277:SF197">
    <property type="entry name" value="CHROMOSOME UNDETERMINED SCAFFOLD_38, WHOLE GENOME SHOTGUN SEQUENCE"/>
    <property type="match status" value="1"/>
</dbReference>
<protein>
    <recommendedName>
        <fullName evidence="1">Peptidase S9 prolyl oligopeptidase catalytic domain-containing protein</fullName>
    </recommendedName>
</protein>
<comment type="caution">
    <text evidence="2">The sequence shown here is derived from an EMBL/GenBank/DDBJ whole genome shotgun (WGS) entry which is preliminary data.</text>
</comment>
<dbReference type="InterPro" id="IPR001375">
    <property type="entry name" value="Peptidase_S9_cat"/>
</dbReference>